<sequence length="649" mass="73361">MSTAAFGRSKSGDRFYNPPARRQLQLQQQQQQQLLQQKQHQQQDKDEIRVTKLHNHQFNHNQRNRRRSKPAEVAVMTAAAESGRVKSSSEIKVELDDCASTATTTPVETPVASVSSSSSSSMISTNFDRFLQCTTPSVLPQYFSKTSMKGWRNQKDALRPYFVLGDLWESFEEWSAYRTGVPLLLNEGDSVVQYYVLFLSGIQLYIDPSKPSPGTRRPGEESDESFRDTSSDGSRDCETEKAPNSFGVWRQRELAESTLEGMNGLSLRGKPLNGSSSDEGESSSSPGVLVFEYFSHDSPFSREPLANKEKIPGPSSHASTGLACYTKFKPLKACRVDETVATLPVHLIIENILPRLPVKSLLRFKSVCKNWHSTISSPKFANSHLAFSGCRHQFLLLVIKDYALVEGPNYRIFRRSLGYDDRHSELTIIGSSNGLVGFIAFVLDVFTKFFVLNPATGQRVEILRPDDKEFESSPTCYWFGYVSSVDDYKICAFNACDGAFWIFSLKARMWKRITCSLPVSLVRLAWPRVPALVDDSLYWPVDMIYIGGYNMGTDVIELNLVSEEYDVKPRLHVAYGDAAVNLIYLKGCLVLYTTHLDVWILRQIGDWNSWEKVFSRADKDVQLLYLSTTGKLVVSFLKEGSHPSRCWMW</sequence>
<proteinExistence type="predicted"/>
<dbReference type="Pfam" id="PF05623">
    <property type="entry name" value="DUF789"/>
    <property type="match status" value="1"/>
</dbReference>
<dbReference type="InterPro" id="IPR017451">
    <property type="entry name" value="F-box-assoc_interact_dom"/>
</dbReference>
<organism evidence="3 4">
    <name type="scientific">Saponaria officinalis</name>
    <name type="common">Common soapwort</name>
    <name type="synonym">Lychnis saponaria</name>
    <dbReference type="NCBI Taxonomy" id="3572"/>
    <lineage>
        <taxon>Eukaryota</taxon>
        <taxon>Viridiplantae</taxon>
        <taxon>Streptophyta</taxon>
        <taxon>Embryophyta</taxon>
        <taxon>Tracheophyta</taxon>
        <taxon>Spermatophyta</taxon>
        <taxon>Magnoliopsida</taxon>
        <taxon>eudicotyledons</taxon>
        <taxon>Gunneridae</taxon>
        <taxon>Pentapetalae</taxon>
        <taxon>Caryophyllales</taxon>
        <taxon>Caryophyllaceae</taxon>
        <taxon>Caryophylleae</taxon>
        <taxon>Saponaria</taxon>
    </lineage>
</organism>
<dbReference type="InterPro" id="IPR001810">
    <property type="entry name" value="F-box_dom"/>
</dbReference>
<feature type="compositionally biased region" description="Basic and acidic residues" evidence="1">
    <location>
        <begin position="217"/>
        <end position="241"/>
    </location>
</feature>
<dbReference type="Pfam" id="PF00646">
    <property type="entry name" value="F-box"/>
    <property type="match status" value="1"/>
</dbReference>
<dbReference type="PANTHER" id="PTHR31343:SF8">
    <property type="entry name" value="OS07G0246600 PROTEIN"/>
    <property type="match status" value="1"/>
</dbReference>
<protein>
    <recommendedName>
        <fullName evidence="2">F-box domain-containing protein</fullName>
    </recommendedName>
</protein>
<reference evidence="3" key="1">
    <citation type="submission" date="2024-03" db="EMBL/GenBank/DDBJ databases">
        <title>WGS assembly of Saponaria officinalis var. Norfolk2.</title>
        <authorList>
            <person name="Jenkins J."/>
            <person name="Shu S."/>
            <person name="Grimwood J."/>
            <person name="Barry K."/>
            <person name="Goodstein D."/>
            <person name="Schmutz J."/>
            <person name="Leebens-Mack J."/>
            <person name="Osbourn A."/>
        </authorList>
    </citation>
    <scope>NUCLEOTIDE SEQUENCE [LARGE SCALE GENOMIC DNA]</scope>
    <source>
        <strain evidence="3">JIC</strain>
    </source>
</reference>
<dbReference type="EMBL" id="JBDFQZ010000012">
    <property type="protein sequence ID" value="KAK9672935.1"/>
    <property type="molecule type" value="Genomic_DNA"/>
</dbReference>
<feature type="region of interest" description="Disordered" evidence="1">
    <location>
        <begin position="263"/>
        <end position="284"/>
    </location>
</feature>
<dbReference type="InterPro" id="IPR008507">
    <property type="entry name" value="DUF789"/>
</dbReference>
<dbReference type="Gene3D" id="1.20.1280.50">
    <property type="match status" value="1"/>
</dbReference>
<gene>
    <name evidence="3" type="ORF">RND81_12G135700</name>
</gene>
<name>A0AAW1HA86_SAPOF</name>
<accession>A0AAW1HA86</accession>
<keyword evidence="4" id="KW-1185">Reference proteome</keyword>
<feature type="compositionally biased region" description="Low complexity" evidence="1">
    <location>
        <begin position="274"/>
        <end position="284"/>
    </location>
</feature>
<evidence type="ECO:0000259" key="2">
    <source>
        <dbReference type="SMART" id="SM00256"/>
    </source>
</evidence>
<dbReference type="SUPFAM" id="SSF81383">
    <property type="entry name" value="F-box domain"/>
    <property type="match status" value="1"/>
</dbReference>
<feature type="region of interest" description="Disordered" evidence="1">
    <location>
        <begin position="209"/>
        <end position="243"/>
    </location>
</feature>
<dbReference type="CDD" id="cd22157">
    <property type="entry name" value="F-box_AtFBW1-like"/>
    <property type="match status" value="1"/>
</dbReference>
<dbReference type="Proteomes" id="UP001443914">
    <property type="component" value="Unassembled WGS sequence"/>
</dbReference>
<comment type="caution">
    <text evidence="3">The sequence shown here is derived from an EMBL/GenBank/DDBJ whole genome shotgun (WGS) entry which is preliminary data.</text>
</comment>
<feature type="region of interest" description="Disordered" evidence="1">
    <location>
        <begin position="1"/>
        <end position="45"/>
    </location>
</feature>
<feature type="compositionally biased region" description="Low complexity" evidence="1">
    <location>
        <begin position="23"/>
        <end position="40"/>
    </location>
</feature>
<dbReference type="PANTHER" id="PTHR31343">
    <property type="entry name" value="T15D22.8"/>
    <property type="match status" value="1"/>
</dbReference>
<dbReference type="NCBIfam" id="TIGR01640">
    <property type="entry name" value="F_box_assoc_1"/>
    <property type="match status" value="1"/>
</dbReference>
<evidence type="ECO:0000313" key="3">
    <source>
        <dbReference type="EMBL" id="KAK9672935.1"/>
    </source>
</evidence>
<evidence type="ECO:0000313" key="4">
    <source>
        <dbReference type="Proteomes" id="UP001443914"/>
    </source>
</evidence>
<evidence type="ECO:0000256" key="1">
    <source>
        <dbReference type="SAM" id="MobiDB-lite"/>
    </source>
</evidence>
<dbReference type="InterPro" id="IPR036047">
    <property type="entry name" value="F-box-like_dom_sf"/>
</dbReference>
<feature type="domain" description="F-box" evidence="2">
    <location>
        <begin position="343"/>
        <end position="384"/>
    </location>
</feature>
<dbReference type="AlphaFoldDB" id="A0AAW1HA86"/>
<dbReference type="SMART" id="SM00256">
    <property type="entry name" value="FBOX"/>
    <property type="match status" value="1"/>
</dbReference>